<reference evidence="2 3" key="1">
    <citation type="submission" date="2016-08" db="EMBL/GenBank/DDBJ databases">
        <title>A Parts List for Fungal Cellulosomes Revealed by Comparative Genomics.</title>
        <authorList>
            <consortium name="DOE Joint Genome Institute"/>
            <person name="Haitjema C.H."/>
            <person name="Gilmore S.P."/>
            <person name="Henske J.K."/>
            <person name="Solomon K.V."/>
            <person name="De Groot R."/>
            <person name="Kuo A."/>
            <person name="Mondo S.J."/>
            <person name="Salamov A.A."/>
            <person name="Labutti K."/>
            <person name="Zhao Z."/>
            <person name="Chiniquy J."/>
            <person name="Barry K."/>
            <person name="Brewer H.M."/>
            <person name="Purvine S.O."/>
            <person name="Wright A.T."/>
            <person name="Boxma B."/>
            <person name="Van Alen T."/>
            <person name="Hackstein J.H."/>
            <person name="Baker S.E."/>
            <person name="Grigoriev I.V."/>
            <person name="O'Malley M.A."/>
        </authorList>
    </citation>
    <scope>NUCLEOTIDE SEQUENCE [LARGE SCALE GENOMIC DNA]</scope>
    <source>
        <strain evidence="2 3">G1</strain>
    </source>
</reference>
<evidence type="ECO:0000313" key="2">
    <source>
        <dbReference type="EMBL" id="ORY55060.1"/>
    </source>
</evidence>
<dbReference type="EMBL" id="MCOG01000080">
    <property type="protein sequence ID" value="ORY55060.1"/>
    <property type="molecule type" value="Genomic_DNA"/>
</dbReference>
<comment type="caution">
    <text evidence="2">The sequence shown here is derived from an EMBL/GenBank/DDBJ whole genome shotgun (WGS) entry which is preliminary data.</text>
</comment>
<evidence type="ECO:0000256" key="1">
    <source>
        <dbReference type="SAM" id="MobiDB-lite"/>
    </source>
</evidence>
<evidence type="ECO:0000313" key="3">
    <source>
        <dbReference type="Proteomes" id="UP000193920"/>
    </source>
</evidence>
<dbReference type="AlphaFoldDB" id="A0A1Y2D6Z9"/>
<protein>
    <submittedName>
        <fullName evidence="2">Uncharacterized protein</fullName>
    </submittedName>
</protein>
<accession>A0A1Y2D6Z9</accession>
<feature type="compositionally biased region" description="Basic and acidic residues" evidence="1">
    <location>
        <begin position="419"/>
        <end position="447"/>
    </location>
</feature>
<name>A0A1Y2D6Z9_9FUNG</name>
<feature type="region of interest" description="Disordered" evidence="1">
    <location>
        <begin position="335"/>
        <end position="379"/>
    </location>
</feature>
<organism evidence="2 3">
    <name type="scientific">Neocallimastix californiae</name>
    <dbReference type="NCBI Taxonomy" id="1754190"/>
    <lineage>
        <taxon>Eukaryota</taxon>
        <taxon>Fungi</taxon>
        <taxon>Fungi incertae sedis</taxon>
        <taxon>Chytridiomycota</taxon>
        <taxon>Chytridiomycota incertae sedis</taxon>
        <taxon>Neocallimastigomycetes</taxon>
        <taxon>Neocallimastigales</taxon>
        <taxon>Neocallimastigaceae</taxon>
        <taxon>Neocallimastix</taxon>
    </lineage>
</organism>
<sequence length="482" mass="57790">MLRKLNSEEILNLIKTLDKYMKNENNDDNSNLLQNEFVIRIPYNEDKNKKYKEDKNKEDEENLDKEYQKDNYTLDFSLEIDINKEKIDKEKEYKVFIIKSDGYTNMDLNKDCIKEIGTIKKKNEFIMNNFHITFLGTLKEISKKKGYKINLPTNSTNVKNGFWKFQILIICRTTNGIEFHKSYPFSTITSRRMFRDEKKTNKRKTNKSETNESKMKESYITRIILKSEDKKFQFTKKLKWIEMLKYYRDITIEAAKNNKIGSKFELKFASTTQEIGEIKVFLEKNQKKVDEILITENNIKISKDYMILYDQNVFNGDIFNESLFNEKKYEEKVNEKQKISKMKQLQEKDKGPIRAEENQYLDNTESPEESRSQQYQEENEGPFEVYENQYYDNAELTQENRSDQHQEKYEGPIEVFENQYHDNSELTQESRSEQHQEENDGPIRADENQYQSEQLQETNLGFNERKRKALKEIEHGNNKKNK</sequence>
<dbReference type="Proteomes" id="UP000193920">
    <property type="component" value="Unassembled WGS sequence"/>
</dbReference>
<proteinExistence type="predicted"/>
<feature type="compositionally biased region" description="Basic and acidic residues" evidence="1">
    <location>
        <begin position="335"/>
        <end position="357"/>
    </location>
</feature>
<keyword evidence="3" id="KW-1185">Reference proteome</keyword>
<feature type="compositionally biased region" description="Polar residues" evidence="1">
    <location>
        <begin position="448"/>
        <end position="461"/>
    </location>
</feature>
<feature type="compositionally biased region" description="Basic and acidic residues" evidence="1">
    <location>
        <begin position="470"/>
        <end position="482"/>
    </location>
</feature>
<gene>
    <name evidence="2" type="ORF">LY90DRAFT_507299</name>
</gene>
<feature type="region of interest" description="Disordered" evidence="1">
    <location>
        <begin position="413"/>
        <end position="482"/>
    </location>
</feature>